<evidence type="ECO:0000256" key="4">
    <source>
        <dbReference type="ARBA" id="ARBA00007947"/>
    </source>
</evidence>
<evidence type="ECO:0000313" key="12">
    <source>
        <dbReference type="EMBL" id="HGM58144.1"/>
    </source>
</evidence>
<dbReference type="InterPro" id="IPR001451">
    <property type="entry name" value="Hexapep"/>
</dbReference>
<evidence type="ECO:0000256" key="2">
    <source>
        <dbReference type="ARBA" id="ARBA00005208"/>
    </source>
</evidence>
<dbReference type="InterPro" id="IPR018357">
    <property type="entry name" value="Hexapep_transf_CS"/>
</dbReference>
<dbReference type="AlphaFoldDB" id="A0A7C4HCW2"/>
<evidence type="ECO:0000256" key="10">
    <source>
        <dbReference type="ARBA" id="ARBA00048493"/>
    </source>
</evidence>
<comment type="pathway">
    <text evidence="2">Nucleotide-sugar biosynthesis; UDP-N-acetyl-alpha-D-glucosamine biosynthesis; UDP-N-acetyl-alpha-D-glucosamine from N-acetyl-alpha-D-glucosamine 1-phosphate: step 1/1.</text>
</comment>
<evidence type="ECO:0000256" key="3">
    <source>
        <dbReference type="ARBA" id="ARBA00007707"/>
    </source>
</evidence>
<evidence type="ECO:0000256" key="5">
    <source>
        <dbReference type="ARBA" id="ARBA00022679"/>
    </source>
</evidence>
<dbReference type="PANTHER" id="PTHR43584">
    <property type="entry name" value="NUCLEOTIDYL TRANSFERASE"/>
    <property type="match status" value="1"/>
</dbReference>
<evidence type="ECO:0000259" key="11">
    <source>
        <dbReference type="Pfam" id="PF00483"/>
    </source>
</evidence>
<comment type="similarity">
    <text evidence="4">In the N-terminal section; belongs to the N-acetylglucosamine-1-phosphate uridyltransferase family.</text>
</comment>
<accession>A0A7C4HCW2</accession>
<evidence type="ECO:0000256" key="6">
    <source>
        <dbReference type="ARBA" id="ARBA00022695"/>
    </source>
</evidence>
<dbReference type="Pfam" id="PF00483">
    <property type="entry name" value="NTP_transferase"/>
    <property type="match status" value="1"/>
</dbReference>
<comment type="catalytic activity">
    <reaction evidence="10">
        <text>N-acetyl-alpha-D-glucosamine 1-phosphate + UTP + H(+) = UDP-N-acetyl-alpha-D-glucosamine + diphosphate</text>
        <dbReference type="Rhea" id="RHEA:13509"/>
        <dbReference type="ChEBI" id="CHEBI:15378"/>
        <dbReference type="ChEBI" id="CHEBI:33019"/>
        <dbReference type="ChEBI" id="CHEBI:46398"/>
        <dbReference type="ChEBI" id="CHEBI:57705"/>
        <dbReference type="ChEBI" id="CHEBI:57776"/>
        <dbReference type="EC" id="2.7.7.23"/>
    </reaction>
</comment>
<dbReference type="InterPro" id="IPR050065">
    <property type="entry name" value="GlmU-like"/>
</dbReference>
<reference evidence="12" key="1">
    <citation type="journal article" date="2020" name="mSystems">
        <title>Genome- and Community-Level Interaction Insights into Carbon Utilization and Element Cycling Functions of Hydrothermarchaeota in Hydrothermal Sediment.</title>
        <authorList>
            <person name="Zhou Z."/>
            <person name="Liu Y."/>
            <person name="Xu W."/>
            <person name="Pan J."/>
            <person name="Luo Z.H."/>
            <person name="Li M."/>
        </authorList>
    </citation>
    <scope>NUCLEOTIDE SEQUENCE [LARGE SCALE GENOMIC DNA]</scope>
    <source>
        <strain evidence="12">SpSt-642</strain>
    </source>
</reference>
<keyword evidence="7" id="KW-0511">Multifunctional enzyme</keyword>
<evidence type="ECO:0000256" key="9">
    <source>
        <dbReference type="ARBA" id="ARBA00048247"/>
    </source>
</evidence>
<keyword evidence="5 12" id="KW-0808">Transferase</keyword>
<keyword evidence="8" id="KW-0012">Acyltransferase</keyword>
<dbReference type="GO" id="GO:0019134">
    <property type="term" value="F:glucosamine-1-phosphate N-acetyltransferase activity"/>
    <property type="evidence" value="ECO:0007669"/>
    <property type="project" value="UniProtKB-EC"/>
</dbReference>
<dbReference type="InterPro" id="IPR011004">
    <property type="entry name" value="Trimer_LpxA-like_sf"/>
</dbReference>
<dbReference type="Pfam" id="PF00132">
    <property type="entry name" value="Hexapep"/>
    <property type="match status" value="1"/>
</dbReference>
<evidence type="ECO:0000256" key="1">
    <source>
        <dbReference type="ARBA" id="ARBA00005166"/>
    </source>
</evidence>
<keyword evidence="6" id="KW-0548">Nucleotidyltransferase</keyword>
<dbReference type="PROSITE" id="PS00101">
    <property type="entry name" value="HEXAPEP_TRANSFERASES"/>
    <property type="match status" value="1"/>
</dbReference>
<feature type="domain" description="Nucleotidyl transferase" evidence="11">
    <location>
        <begin position="2"/>
        <end position="234"/>
    </location>
</feature>
<dbReference type="EMBL" id="DTBJ01000013">
    <property type="protein sequence ID" value="HGM58144.1"/>
    <property type="molecule type" value="Genomic_DNA"/>
</dbReference>
<dbReference type="InterPro" id="IPR029044">
    <property type="entry name" value="Nucleotide-diphossugar_trans"/>
</dbReference>
<dbReference type="GO" id="GO:0003977">
    <property type="term" value="F:UDP-N-acetylglucosamine diphosphorylase activity"/>
    <property type="evidence" value="ECO:0007669"/>
    <property type="project" value="UniProtKB-EC"/>
</dbReference>
<dbReference type="PANTHER" id="PTHR43584:SF8">
    <property type="entry name" value="N-ACETYLMURAMATE ALPHA-1-PHOSPHATE URIDYLYLTRANSFERASE"/>
    <property type="match status" value="1"/>
</dbReference>
<comment type="caution">
    <text evidence="12">The sequence shown here is derived from an EMBL/GenBank/DDBJ whole genome shotgun (WGS) entry which is preliminary data.</text>
</comment>
<protein>
    <submittedName>
        <fullName evidence="12">Nucleotidyl transferase</fullName>
    </submittedName>
</protein>
<gene>
    <name evidence="12" type="ORF">ENU14_00925</name>
</gene>
<dbReference type="SUPFAM" id="SSF53448">
    <property type="entry name" value="Nucleotide-diphospho-sugar transferases"/>
    <property type="match status" value="1"/>
</dbReference>
<name>A0A7C4HCW2_STAMA</name>
<evidence type="ECO:0000256" key="8">
    <source>
        <dbReference type="ARBA" id="ARBA00023315"/>
    </source>
</evidence>
<comment type="similarity">
    <text evidence="3">In the C-terminal section; belongs to the transferase hexapeptide repeat family.</text>
</comment>
<sequence>MKNLILAGGRASRELSVLIPKGRNKVLLKIMGKPVIYYSLNGLQQTVSAETILVYRAGEEDVYREASSYSQTPLIPVVQETGDSVHEAILAAESRLRDIDYFFLVFGDIIVEQDAFTHLLNTHLTEEPSATILVVPIEPRNVYTYGLAIVDENSFVKKVVEKPQSIELREPCYALGGLYILPIWILDKLEKGYTLPQAIDYLARESRVRAVYYSDLWIDIGYPTDLLEATYQLLSRIDQQFISNKAEIETNTVIKGPVYISDNVYIDHYVVIKGPVYLGDDSFIGAHSFIRHYVNIENRVRIGAFNEIRYSNIQPYAFTHSRVTIMDSIIGENTLFESNITLLNVLSEEEEPPRLRIHIVNKPGEKIRKMGSVIGYNSRISTNKVLKPGTILEPNTVLK</sequence>
<comment type="pathway">
    <text evidence="1">Nucleotide-sugar biosynthesis; UDP-N-acetyl-alpha-D-glucosamine biosynthesis; N-acetyl-alpha-D-glucosamine 1-phosphate from alpha-D-glucosamine 6-phosphate (route II): step 2/2.</text>
</comment>
<organism evidence="12">
    <name type="scientific">Staphylothermus marinus</name>
    <dbReference type="NCBI Taxonomy" id="2280"/>
    <lineage>
        <taxon>Archaea</taxon>
        <taxon>Thermoproteota</taxon>
        <taxon>Thermoprotei</taxon>
        <taxon>Desulfurococcales</taxon>
        <taxon>Desulfurococcaceae</taxon>
        <taxon>Staphylothermus</taxon>
    </lineage>
</organism>
<dbReference type="Gene3D" id="2.160.10.10">
    <property type="entry name" value="Hexapeptide repeat proteins"/>
    <property type="match status" value="1"/>
</dbReference>
<dbReference type="SUPFAM" id="SSF51161">
    <property type="entry name" value="Trimeric LpxA-like enzymes"/>
    <property type="match status" value="1"/>
</dbReference>
<evidence type="ECO:0000256" key="7">
    <source>
        <dbReference type="ARBA" id="ARBA00023268"/>
    </source>
</evidence>
<comment type="catalytic activity">
    <reaction evidence="9">
        <text>alpha-D-glucosamine 1-phosphate + acetyl-CoA = N-acetyl-alpha-D-glucosamine 1-phosphate + CoA + H(+)</text>
        <dbReference type="Rhea" id="RHEA:13725"/>
        <dbReference type="ChEBI" id="CHEBI:15378"/>
        <dbReference type="ChEBI" id="CHEBI:57287"/>
        <dbReference type="ChEBI" id="CHEBI:57288"/>
        <dbReference type="ChEBI" id="CHEBI:57776"/>
        <dbReference type="ChEBI" id="CHEBI:58516"/>
        <dbReference type="EC" id="2.3.1.157"/>
    </reaction>
</comment>
<dbReference type="Gene3D" id="3.90.550.10">
    <property type="entry name" value="Spore Coat Polysaccharide Biosynthesis Protein SpsA, Chain A"/>
    <property type="match status" value="1"/>
</dbReference>
<proteinExistence type="inferred from homology"/>
<dbReference type="InterPro" id="IPR005835">
    <property type="entry name" value="NTP_transferase_dom"/>
</dbReference>